<dbReference type="RefSeq" id="WP_256181185.1">
    <property type="nucleotide sequence ID" value="NZ_JANFYT010000002.1"/>
</dbReference>
<organism evidence="3 4">
    <name type="scientific">Cloacibacillus evryensis</name>
    <dbReference type="NCBI Taxonomy" id="508460"/>
    <lineage>
        <taxon>Bacteria</taxon>
        <taxon>Thermotogati</taxon>
        <taxon>Synergistota</taxon>
        <taxon>Synergistia</taxon>
        <taxon>Synergistales</taxon>
        <taxon>Synergistaceae</taxon>
        <taxon>Cloacibacillus</taxon>
    </lineage>
</organism>
<dbReference type="EMBL" id="JANFYT010000002">
    <property type="protein sequence ID" value="MCQ4812996.1"/>
    <property type="molecule type" value="Genomic_DNA"/>
</dbReference>
<dbReference type="GO" id="GO:0016616">
    <property type="term" value="F:oxidoreductase activity, acting on the CH-OH group of donors, NAD or NADP as acceptor"/>
    <property type="evidence" value="ECO:0007669"/>
    <property type="project" value="TreeGrafter"/>
</dbReference>
<evidence type="ECO:0000313" key="4">
    <source>
        <dbReference type="Proteomes" id="UP001205919"/>
    </source>
</evidence>
<keyword evidence="4" id="KW-1185">Reference proteome</keyword>
<dbReference type="SUPFAM" id="SSF51735">
    <property type="entry name" value="NAD(P)-binding Rossmann-fold domains"/>
    <property type="match status" value="1"/>
</dbReference>
<evidence type="ECO:0000313" key="3">
    <source>
        <dbReference type="EMBL" id="MCQ4812996.1"/>
    </source>
</evidence>
<proteinExistence type="inferred from homology"/>
<reference evidence="3 4" key="1">
    <citation type="submission" date="2022-06" db="EMBL/GenBank/DDBJ databases">
        <title>Isolation of gut microbiota from human fecal samples.</title>
        <authorList>
            <person name="Pamer E.G."/>
            <person name="Barat B."/>
            <person name="Waligurski E."/>
            <person name="Medina S."/>
            <person name="Paddock L."/>
            <person name="Mostad J."/>
        </authorList>
    </citation>
    <scope>NUCLEOTIDE SEQUENCE [LARGE SCALE GENOMIC DNA]</scope>
    <source>
        <strain evidence="3 4">DFI.9.90</strain>
    </source>
</reference>
<evidence type="ECO:0000256" key="1">
    <source>
        <dbReference type="ARBA" id="ARBA00006484"/>
    </source>
</evidence>
<dbReference type="PROSITE" id="PS00061">
    <property type="entry name" value="ADH_SHORT"/>
    <property type="match status" value="1"/>
</dbReference>
<comment type="similarity">
    <text evidence="1">Belongs to the short-chain dehydrogenases/reductases (SDR) family.</text>
</comment>
<dbReference type="InterPro" id="IPR002347">
    <property type="entry name" value="SDR_fam"/>
</dbReference>
<sequence>MAKKICLVTGANGAIGKAVSAEFKNKNMIVIATDLYLKGIQNEKHLYEYVLDVADNSLLNKFFDEIKRKFTTVDVLVNCAGILRSKPFEDLLVEEWNKTLAINLTGTFSVSQKAYQLMKHNGGGIILNIASDAGEIGSTMSSADYAASKAGVICLTKCIAREGAKFSIRSNAIAPGFIESEMLEKFAAYWGLEKLKETVNSIPLHRMGYPEEVAKLASFLASEDAQYITGATFDINGGSCMN</sequence>
<dbReference type="Proteomes" id="UP001205919">
    <property type="component" value="Unassembled WGS sequence"/>
</dbReference>
<protein>
    <submittedName>
        <fullName evidence="3">SDR family oxidoreductase</fullName>
    </submittedName>
</protein>
<dbReference type="InterPro" id="IPR036291">
    <property type="entry name" value="NAD(P)-bd_dom_sf"/>
</dbReference>
<dbReference type="Gene3D" id="3.40.50.720">
    <property type="entry name" value="NAD(P)-binding Rossmann-like Domain"/>
    <property type="match status" value="1"/>
</dbReference>
<dbReference type="AlphaFoldDB" id="A0AAW5JXA1"/>
<accession>A0AAW5JXA1</accession>
<dbReference type="FunFam" id="3.40.50.720:FF:000173">
    <property type="entry name" value="3-oxoacyl-[acyl-carrier protein] reductase"/>
    <property type="match status" value="1"/>
</dbReference>
<dbReference type="PRINTS" id="PR00080">
    <property type="entry name" value="SDRFAMILY"/>
</dbReference>
<keyword evidence="2" id="KW-0560">Oxidoreductase</keyword>
<gene>
    <name evidence="3" type="ORF">NE630_01000</name>
</gene>
<comment type="caution">
    <text evidence="3">The sequence shown here is derived from an EMBL/GenBank/DDBJ whole genome shotgun (WGS) entry which is preliminary data.</text>
</comment>
<evidence type="ECO:0000256" key="2">
    <source>
        <dbReference type="ARBA" id="ARBA00023002"/>
    </source>
</evidence>
<name>A0AAW5JXA1_9BACT</name>
<dbReference type="PRINTS" id="PR00081">
    <property type="entry name" value="GDHRDH"/>
</dbReference>
<dbReference type="Pfam" id="PF13561">
    <property type="entry name" value="adh_short_C2"/>
    <property type="match status" value="1"/>
</dbReference>
<dbReference type="PANTHER" id="PTHR42760">
    <property type="entry name" value="SHORT-CHAIN DEHYDROGENASES/REDUCTASES FAMILY MEMBER"/>
    <property type="match status" value="1"/>
</dbReference>
<dbReference type="InterPro" id="IPR020904">
    <property type="entry name" value="Sc_DH/Rdtase_CS"/>
</dbReference>